<dbReference type="EMBL" id="CP071595">
    <property type="protein sequence ID" value="QSY50601.1"/>
    <property type="molecule type" value="Genomic_DNA"/>
</dbReference>
<evidence type="ECO:0000313" key="1">
    <source>
        <dbReference type="EMBL" id="QSY50601.1"/>
    </source>
</evidence>
<proteinExistence type="predicted"/>
<organism evidence="1 2">
    <name type="scientific">Streptomyces griseocarneus</name>
    <dbReference type="NCBI Taxonomy" id="51201"/>
    <lineage>
        <taxon>Bacteria</taxon>
        <taxon>Bacillati</taxon>
        <taxon>Actinomycetota</taxon>
        <taxon>Actinomycetes</taxon>
        <taxon>Kitasatosporales</taxon>
        <taxon>Streptomycetaceae</taxon>
        <taxon>Streptomyces</taxon>
    </lineage>
</organism>
<sequence>MAQSAPPPPRATASDDQMPFAIETFQYPDSAKILKEKGITLYKGDGRITLTDCAGPHDIKVKSRLGQKDFCFAVKGKQGHLVLELPDAYGIWTEDHPVQAKVTVNGQDTVIDAPKNDYRPFGEAVDPTKSAVLLELRVTG</sequence>
<dbReference type="RefSeq" id="WP_179198947.1">
    <property type="nucleotide sequence ID" value="NZ_CP071595.1"/>
</dbReference>
<reference evidence="1 2" key="1">
    <citation type="submission" date="2021-03" db="EMBL/GenBank/DDBJ databases">
        <title>Streptomyces strains.</title>
        <authorList>
            <person name="Lund M.B."/>
            <person name="Toerring T."/>
        </authorList>
    </citation>
    <scope>NUCLEOTIDE SEQUENCE [LARGE SCALE GENOMIC DNA]</scope>
    <source>
        <strain evidence="1 2">KCC S-1010</strain>
    </source>
</reference>
<gene>
    <name evidence="1" type="ORF">J3S04_06535</name>
</gene>
<evidence type="ECO:0000313" key="2">
    <source>
        <dbReference type="Proteomes" id="UP000671836"/>
    </source>
</evidence>
<accession>A0ABX7RQR6</accession>
<name>A0ABX7RQR6_9ACTN</name>
<dbReference type="Proteomes" id="UP000671836">
    <property type="component" value="Chromosome"/>
</dbReference>
<keyword evidence="2" id="KW-1185">Reference proteome</keyword>
<protein>
    <submittedName>
        <fullName evidence="1">Uncharacterized protein</fullName>
    </submittedName>
</protein>